<proteinExistence type="predicted"/>
<name>A0ABW1X3C2_9ACTN</name>
<dbReference type="EMBL" id="JBHSUA010000024">
    <property type="protein sequence ID" value="MFC6397805.1"/>
    <property type="molecule type" value="Genomic_DNA"/>
</dbReference>
<gene>
    <name evidence="1" type="ORF">ACFP57_12550</name>
</gene>
<reference evidence="2" key="1">
    <citation type="journal article" date="2019" name="Int. J. Syst. Evol. Microbiol.">
        <title>The Global Catalogue of Microorganisms (GCM) 10K type strain sequencing project: providing services to taxonomists for standard genome sequencing and annotation.</title>
        <authorList>
            <consortium name="The Broad Institute Genomics Platform"/>
            <consortium name="The Broad Institute Genome Sequencing Center for Infectious Disease"/>
            <person name="Wu L."/>
            <person name="Ma J."/>
        </authorList>
    </citation>
    <scope>NUCLEOTIDE SEQUENCE [LARGE SCALE GENOMIC DNA]</scope>
    <source>
        <strain evidence="2">CGMCC 1.15277</strain>
    </source>
</reference>
<keyword evidence="2" id="KW-1185">Reference proteome</keyword>
<dbReference type="Proteomes" id="UP001596266">
    <property type="component" value="Unassembled WGS sequence"/>
</dbReference>
<sequence>MDVSLLYFDDCPNWKIAARRLDAIAAESPGVVVSHRRVETLEDAERLRFLGSPSILVDGVDVFAGPGSSVGLSCRIYRTPDGMAGVPSLEQLRGALGLSRDEA</sequence>
<dbReference type="RefSeq" id="WP_343886989.1">
    <property type="nucleotide sequence ID" value="NZ_BAAAKI010000025.1"/>
</dbReference>
<organism evidence="1 2">
    <name type="scientific">Luteococcus sanguinis</name>
    <dbReference type="NCBI Taxonomy" id="174038"/>
    <lineage>
        <taxon>Bacteria</taxon>
        <taxon>Bacillati</taxon>
        <taxon>Actinomycetota</taxon>
        <taxon>Actinomycetes</taxon>
        <taxon>Propionibacteriales</taxon>
        <taxon>Propionibacteriaceae</taxon>
        <taxon>Luteococcus</taxon>
    </lineage>
</organism>
<comment type="caution">
    <text evidence="1">The sequence shown here is derived from an EMBL/GenBank/DDBJ whole genome shotgun (WGS) entry which is preliminary data.</text>
</comment>
<evidence type="ECO:0000313" key="1">
    <source>
        <dbReference type="EMBL" id="MFC6397805.1"/>
    </source>
</evidence>
<evidence type="ECO:0000313" key="2">
    <source>
        <dbReference type="Proteomes" id="UP001596266"/>
    </source>
</evidence>
<protein>
    <submittedName>
        <fullName evidence="1">Thioredoxin family protein</fullName>
    </submittedName>
</protein>
<accession>A0ABW1X3C2</accession>